<sequence length="403" mass="41430">MIRRAGAALLALALLCGGCGGEEYVAPPPAKASSAVDATAATSTVTALQQALVAGDRAAAERLGADGPAQQLLAAVAGNVRELGLREVTLRYVTETGRTRGADGWDGLVALTWRMPGSATAAARLELPFSFADGGHAVSAIGGTSGRLPLWLAGPVTVRRVPGAVVVGEGAAADLASYARWARQAVVESRDVVEKDAVLVVEVPADTTALHRALGADAGEYAAIAAVTAPADGSRVPDAPVHVFLNRAVYDDLDPVAAQVVMTHEAVHALTGAVLAGGAPLWLVEGFADYVALRDLDLPLDRTAGQVIEEVRRDGLPDALPADTDFSPGASHLGGVYEAAWQVAVTLAERRGEAALVALYRAVLDGTKLAPALRSGFGWSEAELTTAWQERLATLAGVPEQAP</sequence>
<dbReference type="Proteomes" id="UP000663791">
    <property type="component" value="Unassembled WGS sequence"/>
</dbReference>
<reference evidence="2" key="1">
    <citation type="submission" date="2021-01" db="EMBL/GenBank/DDBJ databases">
        <title>Novel species in genus Nocardioides.</title>
        <authorList>
            <person name="Zhang G."/>
        </authorList>
    </citation>
    <scope>NUCLEOTIDE SEQUENCE</scope>
    <source>
        <strain evidence="2">Zg-536</strain>
    </source>
</reference>
<accession>A0A939BZS5</accession>
<keyword evidence="3" id="KW-1185">Reference proteome</keyword>
<evidence type="ECO:0000313" key="2">
    <source>
        <dbReference type="EMBL" id="MBM9461365.1"/>
    </source>
</evidence>
<feature type="signal peptide" evidence="1">
    <location>
        <begin position="1"/>
        <end position="21"/>
    </location>
</feature>
<dbReference type="RefSeq" id="WP_205292683.1">
    <property type="nucleotide sequence ID" value="NZ_CP074406.1"/>
</dbReference>
<keyword evidence="1" id="KW-0732">Signal</keyword>
<protein>
    <recommendedName>
        <fullName evidence="4">Peptidase MA-like domain-containing protein</fullName>
    </recommendedName>
</protein>
<dbReference type="AlphaFoldDB" id="A0A939BZS5"/>
<gene>
    <name evidence="2" type="ORF">JK386_15795</name>
</gene>
<evidence type="ECO:0000313" key="3">
    <source>
        <dbReference type="Proteomes" id="UP000663791"/>
    </source>
</evidence>
<proteinExistence type="predicted"/>
<organism evidence="2 3">
    <name type="scientific">Nocardioides faecalis</name>
    <dbReference type="NCBI Taxonomy" id="2803858"/>
    <lineage>
        <taxon>Bacteria</taxon>
        <taxon>Bacillati</taxon>
        <taxon>Actinomycetota</taxon>
        <taxon>Actinomycetes</taxon>
        <taxon>Propionibacteriales</taxon>
        <taxon>Nocardioidaceae</taxon>
        <taxon>Nocardioides</taxon>
    </lineage>
</organism>
<evidence type="ECO:0000256" key="1">
    <source>
        <dbReference type="SAM" id="SignalP"/>
    </source>
</evidence>
<name>A0A939BZS5_9ACTN</name>
<comment type="caution">
    <text evidence="2">The sequence shown here is derived from an EMBL/GenBank/DDBJ whole genome shotgun (WGS) entry which is preliminary data.</text>
</comment>
<dbReference type="EMBL" id="JAERTX010000016">
    <property type="protein sequence ID" value="MBM9461365.1"/>
    <property type="molecule type" value="Genomic_DNA"/>
</dbReference>
<evidence type="ECO:0008006" key="4">
    <source>
        <dbReference type="Google" id="ProtNLM"/>
    </source>
</evidence>
<feature type="chain" id="PRO_5039467687" description="Peptidase MA-like domain-containing protein" evidence="1">
    <location>
        <begin position="22"/>
        <end position="403"/>
    </location>
</feature>